<dbReference type="GO" id="GO:0004844">
    <property type="term" value="F:uracil DNA N-glycosylase activity"/>
    <property type="evidence" value="ECO:0007669"/>
    <property type="project" value="UniProtKB-UniRule"/>
</dbReference>
<sequence>MAIASWQDFIAAESDKPYFKTLIDFVAAERQSGKTIYPPEEEVFAAFEHTPLDKVRVVLIGQDPYHGAGQAHGLCFSVKPGVKPPPSLVNMYKELCTDIPGFETPSHGYLLPWAKQGVLMLNTVLTVEEGKAHSHAKAGWETFTSAALKLLNEKETPIIFVLWGSHAIKKGKGITAPQHQVLSGVHPSPLSAYRGFFGCGHFSKINELLKAQGGEPIDWRL</sequence>
<dbReference type="Pfam" id="PF03167">
    <property type="entry name" value="UDG"/>
    <property type="match status" value="1"/>
</dbReference>
<evidence type="ECO:0000256" key="8">
    <source>
        <dbReference type="ARBA" id="ARBA00023204"/>
    </source>
</evidence>
<dbReference type="CDD" id="cd10027">
    <property type="entry name" value="UDG-F1-like"/>
    <property type="match status" value="1"/>
</dbReference>
<dbReference type="InterPro" id="IPR002043">
    <property type="entry name" value="UDG_fam1"/>
</dbReference>
<comment type="subcellular location">
    <subcellularLocation>
        <location evidence="9">Cytoplasm</location>
    </subcellularLocation>
</comment>
<keyword evidence="6 9" id="KW-0227">DNA damage</keyword>
<dbReference type="PANTHER" id="PTHR11264:SF0">
    <property type="entry name" value="URACIL-DNA GLYCOSYLASE"/>
    <property type="match status" value="1"/>
</dbReference>
<reference evidence="13 14" key="1">
    <citation type="submission" date="2022-02" db="EMBL/GenBank/DDBJ databases">
        <title>The genome sequence of Shewanella sp. 3B26.</title>
        <authorList>
            <person name="Du J."/>
        </authorList>
    </citation>
    <scope>NUCLEOTIDE SEQUENCE [LARGE SCALE GENOMIC DNA]</scope>
    <source>
        <strain evidence="13 14">3B26</strain>
    </source>
</reference>
<feature type="active site" description="Proton acceptor" evidence="9 10">
    <location>
        <position position="63"/>
    </location>
</feature>
<gene>
    <name evidence="9 13" type="primary">ung</name>
    <name evidence="13" type="ORF">MJ923_10760</name>
</gene>
<dbReference type="EMBL" id="JAKUDL010000003">
    <property type="protein sequence ID" value="MCH4294782.1"/>
    <property type="molecule type" value="Genomic_DNA"/>
</dbReference>
<dbReference type="Gene3D" id="3.40.470.10">
    <property type="entry name" value="Uracil-DNA glycosylase-like domain"/>
    <property type="match status" value="1"/>
</dbReference>
<dbReference type="FunFam" id="3.40.470.10:FF:000001">
    <property type="entry name" value="Uracil-DNA glycosylase"/>
    <property type="match status" value="1"/>
</dbReference>
<dbReference type="NCBIfam" id="TIGR00628">
    <property type="entry name" value="ung"/>
    <property type="match status" value="1"/>
</dbReference>
<dbReference type="InterPro" id="IPR018085">
    <property type="entry name" value="Ura-DNA_Glyclase_AS"/>
</dbReference>
<dbReference type="SUPFAM" id="SSF52141">
    <property type="entry name" value="Uracil-DNA glycosylase-like"/>
    <property type="match status" value="1"/>
</dbReference>
<evidence type="ECO:0000256" key="3">
    <source>
        <dbReference type="ARBA" id="ARBA00008184"/>
    </source>
</evidence>
<comment type="function">
    <text evidence="2 9 11">Excises uracil residues from the DNA which can arise as a result of misincorporation of dUMP residues by DNA polymerase or due to deamination of cytosine.</text>
</comment>
<accession>A0AAJ1BIY2</accession>
<dbReference type="GO" id="GO:0005737">
    <property type="term" value="C:cytoplasm"/>
    <property type="evidence" value="ECO:0007669"/>
    <property type="project" value="UniProtKB-SubCell"/>
</dbReference>
<protein>
    <recommendedName>
        <fullName evidence="5 9">Uracil-DNA glycosylase</fullName>
        <shortName evidence="9">UDG</shortName>
        <ecNumber evidence="4 9">3.2.2.27</ecNumber>
    </recommendedName>
</protein>
<organism evidence="13 14">
    <name type="scientific">Shewanella zhuhaiensis</name>
    <dbReference type="NCBI Taxonomy" id="2919576"/>
    <lineage>
        <taxon>Bacteria</taxon>
        <taxon>Pseudomonadati</taxon>
        <taxon>Pseudomonadota</taxon>
        <taxon>Gammaproteobacteria</taxon>
        <taxon>Alteromonadales</taxon>
        <taxon>Shewanellaceae</taxon>
        <taxon>Shewanella</taxon>
    </lineage>
</organism>
<proteinExistence type="inferred from homology"/>
<dbReference type="SMART" id="SM00987">
    <property type="entry name" value="UreE_C"/>
    <property type="match status" value="1"/>
</dbReference>
<evidence type="ECO:0000256" key="10">
    <source>
        <dbReference type="PROSITE-ProRule" id="PRU10072"/>
    </source>
</evidence>
<evidence type="ECO:0000259" key="12">
    <source>
        <dbReference type="SMART" id="SM00986"/>
    </source>
</evidence>
<dbReference type="PROSITE" id="PS00130">
    <property type="entry name" value="U_DNA_GLYCOSYLASE"/>
    <property type="match status" value="1"/>
</dbReference>
<dbReference type="NCBIfam" id="NF003589">
    <property type="entry name" value="PRK05254.1-2"/>
    <property type="match status" value="1"/>
</dbReference>
<dbReference type="InterPro" id="IPR036895">
    <property type="entry name" value="Uracil-DNA_glycosylase-like_sf"/>
</dbReference>
<dbReference type="EC" id="3.2.2.27" evidence="4 9"/>
<dbReference type="GO" id="GO:0097510">
    <property type="term" value="P:base-excision repair, AP site formation via deaminated base removal"/>
    <property type="evidence" value="ECO:0007669"/>
    <property type="project" value="TreeGrafter"/>
</dbReference>
<dbReference type="SMART" id="SM00986">
    <property type="entry name" value="UDG"/>
    <property type="match status" value="1"/>
</dbReference>
<dbReference type="NCBIfam" id="NF003592">
    <property type="entry name" value="PRK05254.1-5"/>
    <property type="match status" value="1"/>
</dbReference>
<dbReference type="RefSeq" id="WP_240591081.1">
    <property type="nucleotide sequence ID" value="NZ_JAKUDL010000003.1"/>
</dbReference>
<comment type="caution">
    <text evidence="13">The sequence shown here is derived from an EMBL/GenBank/DDBJ whole genome shotgun (WGS) entry which is preliminary data.</text>
</comment>
<keyword evidence="8 9" id="KW-0234">DNA repair</keyword>
<evidence type="ECO:0000256" key="7">
    <source>
        <dbReference type="ARBA" id="ARBA00022801"/>
    </source>
</evidence>
<dbReference type="HAMAP" id="MF_00148">
    <property type="entry name" value="UDG"/>
    <property type="match status" value="1"/>
</dbReference>
<evidence type="ECO:0000256" key="4">
    <source>
        <dbReference type="ARBA" id="ARBA00012030"/>
    </source>
</evidence>
<evidence type="ECO:0000256" key="1">
    <source>
        <dbReference type="ARBA" id="ARBA00001400"/>
    </source>
</evidence>
<comment type="similarity">
    <text evidence="3 9 11">Belongs to the uracil-DNA glycosylase (UDG) superfamily. UNG family.</text>
</comment>
<evidence type="ECO:0000256" key="6">
    <source>
        <dbReference type="ARBA" id="ARBA00022763"/>
    </source>
</evidence>
<comment type="catalytic activity">
    <reaction evidence="1 9 11">
        <text>Hydrolyzes single-stranded DNA or mismatched double-stranded DNA and polynucleotides, releasing free uracil.</text>
        <dbReference type="EC" id="3.2.2.27"/>
    </reaction>
</comment>
<evidence type="ECO:0000313" key="14">
    <source>
        <dbReference type="Proteomes" id="UP001297581"/>
    </source>
</evidence>
<evidence type="ECO:0000256" key="11">
    <source>
        <dbReference type="RuleBase" id="RU003780"/>
    </source>
</evidence>
<keyword evidence="13" id="KW-0326">Glycosidase</keyword>
<evidence type="ECO:0000256" key="2">
    <source>
        <dbReference type="ARBA" id="ARBA00002631"/>
    </source>
</evidence>
<dbReference type="AlphaFoldDB" id="A0AAJ1BIY2"/>
<keyword evidence="7 9" id="KW-0378">Hydrolase</keyword>
<dbReference type="PANTHER" id="PTHR11264">
    <property type="entry name" value="URACIL-DNA GLYCOSYLASE"/>
    <property type="match status" value="1"/>
</dbReference>
<name>A0AAJ1BIY2_9GAMM</name>
<keyword evidence="9" id="KW-0963">Cytoplasm</keyword>
<feature type="domain" description="Uracil-DNA glycosylase-like" evidence="12">
    <location>
        <begin position="48"/>
        <end position="209"/>
    </location>
</feature>
<dbReference type="NCBIfam" id="NF003588">
    <property type="entry name" value="PRK05254.1-1"/>
    <property type="match status" value="1"/>
</dbReference>
<evidence type="ECO:0000256" key="5">
    <source>
        <dbReference type="ARBA" id="ARBA00018429"/>
    </source>
</evidence>
<evidence type="ECO:0000256" key="9">
    <source>
        <dbReference type="HAMAP-Rule" id="MF_00148"/>
    </source>
</evidence>
<keyword evidence="14" id="KW-1185">Reference proteome</keyword>
<evidence type="ECO:0000313" key="13">
    <source>
        <dbReference type="EMBL" id="MCH4294782.1"/>
    </source>
</evidence>
<dbReference type="InterPro" id="IPR005122">
    <property type="entry name" value="Uracil-DNA_glycosylase-like"/>
</dbReference>
<dbReference type="Proteomes" id="UP001297581">
    <property type="component" value="Unassembled WGS sequence"/>
</dbReference>
<dbReference type="NCBIfam" id="NF003591">
    <property type="entry name" value="PRK05254.1-4"/>
    <property type="match status" value="1"/>
</dbReference>